<evidence type="ECO:0000256" key="3">
    <source>
        <dbReference type="ARBA" id="ARBA00022490"/>
    </source>
</evidence>
<dbReference type="EMBL" id="KZ819662">
    <property type="protein sequence ID" value="PWN30097.1"/>
    <property type="molecule type" value="Genomic_DNA"/>
</dbReference>
<reference evidence="8 9" key="1">
    <citation type="journal article" date="2018" name="Mol. Biol. Evol.">
        <title>Broad Genomic Sampling Reveals a Smut Pathogenic Ancestry of the Fungal Clade Ustilaginomycotina.</title>
        <authorList>
            <person name="Kijpornyongpan T."/>
            <person name="Mondo S.J."/>
            <person name="Barry K."/>
            <person name="Sandor L."/>
            <person name="Lee J."/>
            <person name="Lipzen A."/>
            <person name="Pangilinan J."/>
            <person name="LaButti K."/>
            <person name="Hainaut M."/>
            <person name="Henrissat B."/>
            <person name="Grigoriev I.V."/>
            <person name="Spatafora J.W."/>
            <person name="Aime M.C."/>
        </authorList>
    </citation>
    <scope>NUCLEOTIDE SEQUENCE [LARGE SCALE GENOMIC DNA]</scope>
    <source>
        <strain evidence="8 9">MCA 5214</strain>
    </source>
</reference>
<accession>A0A316UXP9</accession>
<dbReference type="PANTHER" id="PTHR14145">
    <property type="entry name" value="26S PROTESOME SUBUNIT 6"/>
    <property type="match status" value="1"/>
</dbReference>
<dbReference type="InterPro" id="IPR019585">
    <property type="entry name" value="Rpn7/CSN1"/>
</dbReference>
<evidence type="ECO:0000313" key="9">
    <source>
        <dbReference type="Proteomes" id="UP000245884"/>
    </source>
</evidence>
<comment type="subcellular location">
    <subcellularLocation>
        <location evidence="2">Cytoplasm</location>
    </subcellularLocation>
    <subcellularLocation>
        <location evidence="1">Nucleus</location>
    </subcellularLocation>
</comment>
<dbReference type="RefSeq" id="XP_025364709.1">
    <property type="nucleotide sequence ID" value="XM_025504925.1"/>
</dbReference>
<keyword evidence="9" id="KW-1185">Reference proteome</keyword>
<evidence type="ECO:0000256" key="5">
    <source>
        <dbReference type="ARBA" id="ARBA00023242"/>
    </source>
</evidence>
<organism evidence="8 9">
    <name type="scientific">Jaminaea rosea</name>
    <dbReference type="NCBI Taxonomy" id="1569628"/>
    <lineage>
        <taxon>Eukaryota</taxon>
        <taxon>Fungi</taxon>
        <taxon>Dikarya</taxon>
        <taxon>Basidiomycota</taxon>
        <taxon>Ustilaginomycotina</taxon>
        <taxon>Exobasidiomycetes</taxon>
        <taxon>Microstromatales</taxon>
        <taxon>Microstromatales incertae sedis</taxon>
        <taxon>Jaminaea</taxon>
    </lineage>
</organism>
<feature type="region of interest" description="Disordered" evidence="6">
    <location>
        <begin position="539"/>
        <end position="634"/>
    </location>
</feature>
<dbReference type="Proteomes" id="UP000245884">
    <property type="component" value="Unassembled WGS sequence"/>
</dbReference>
<evidence type="ECO:0000256" key="4">
    <source>
        <dbReference type="ARBA" id="ARBA00022790"/>
    </source>
</evidence>
<dbReference type="InterPro" id="IPR045135">
    <property type="entry name" value="Rpn7_N"/>
</dbReference>
<keyword evidence="3" id="KW-0963">Cytoplasm</keyword>
<protein>
    <recommendedName>
        <fullName evidence="7">PCI domain-containing protein</fullName>
    </recommendedName>
</protein>
<dbReference type="GeneID" id="37026748"/>
<dbReference type="GO" id="GO:0005737">
    <property type="term" value="C:cytoplasm"/>
    <property type="evidence" value="ECO:0007669"/>
    <property type="project" value="UniProtKB-SubCell"/>
</dbReference>
<feature type="compositionally biased region" description="Low complexity" evidence="6">
    <location>
        <begin position="229"/>
        <end position="239"/>
    </location>
</feature>
<dbReference type="Pfam" id="PF10602">
    <property type="entry name" value="RPN7"/>
    <property type="match status" value="1"/>
</dbReference>
<evidence type="ECO:0000256" key="1">
    <source>
        <dbReference type="ARBA" id="ARBA00004123"/>
    </source>
</evidence>
<evidence type="ECO:0000256" key="6">
    <source>
        <dbReference type="SAM" id="MobiDB-lite"/>
    </source>
</evidence>
<keyword evidence="4" id="KW-0736">Signalosome</keyword>
<dbReference type="OrthoDB" id="422427at2759"/>
<dbReference type="Pfam" id="PF01399">
    <property type="entry name" value="PCI"/>
    <property type="match status" value="1"/>
</dbReference>
<proteinExistence type="predicted"/>
<evidence type="ECO:0000256" key="2">
    <source>
        <dbReference type="ARBA" id="ARBA00004496"/>
    </source>
</evidence>
<evidence type="ECO:0000313" key="8">
    <source>
        <dbReference type="EMBL" id="PWN30097.1"/>
    </source>
</evidence>
<dbReference type="GO" id="GO:0008180">
    <property type="term" value="C:COP9 signalosome"/>
    <property type="evidence" value="ECO:0007669"/>
    <property type="project" value="UniProtKB-KW"/>
</dbReference>
<feature type="domain" description="PCI" evidence="7">
    <location>
        <begin position="319"/>
        <end position="514"/>
    </location>
</feature>
<feature type="region of interest" description="Disordered" evidence="6">
    <location>
        <begin position="219"/>
        <end position="248"/>
    </location>
</feature>
<dbReference type="Gene3D" id="1.25.40.570">
    <property type="match status" value="2"/>
</dbReference>
<gene>
    <name evidence="8" type="ORF">BDZ90DRAFT_229123</name>
</gene>
<dbReference type="STRING" id="1569628.A0A316UXP9"/>
<name>A0A316UXP9_9BASI</name>
<sequence length="634" mass="67925">MAETDDVEMASAMAGPSSGIAQMVMSAPLAEVHSATNDAFDWEAYVANYQGRARLLRLIHIAKTAPQLRSSAAAQAADIVKSATSDVQAYQQLVALCNAVPPQPTYTVDDIWIQETTQHVKQEGEKLDLELRNYQNNLIKESIRMANRDLADYYRSCGLLQEALQCYQRTREHCSTAEHVMDMCLSVIEVALEMQSYATVVAFVNKAEAVLETYNPAAAAGSAGGSARAGGTSTSTTSSIIVPPSKGASTSGADAIGALFRAGGSAAASAASGDQAARGGSADGGQGNAAGETRVKNEVARIKAILCVAGGLAALGQGRFEAAATSFLATDPLYASSFAHLLAPGDLALYSTLCSIAVLPRPSLKRMVMDRPTFRSFTEHDPPTRELLDAFWACDYEKTLALLDKWRNRHTLDLYLAPRLGTLRRFVIRRGLQQFLAPFTTVSLTRLAEAFGWSMDQARAECLSLVERGEANSSDKTHDTASRGDWRLDWVDDLLVRLPKDERSNLFEKTMKQAKATIATSERLAFRIELVQQGLTYKEPTQQQGGQGQLPTYAEQTQGAPPRLAPAGRGKGRERRYVDNGEDDDELVESGAVAAGEDEAMLHSASGSGSGSVGAAGSSQPEAVPGGRDDEVDM</sequence>
<dbReference type="AlphaFoldDB" id="A0A316UXP9"/>
<dbReference type="InterPro" id="IPR000717">
    <property type="entry name" value="PCI_dom"/>
</dbReference>
<evidence type="ECO:0000259" key="7">
    <source>
        <dbReference type="PROSITE" id="PS50250"/>
    </source>
</evidence>
<keyword evidence="5" id="KW-0539">Nucleus</keyword>
<dbReference type="PROSITE" id="PS50250">
    <property type="entry name" value="PCI"/>
    <property type="match status" value="1"/>
</dbReference>
<dbReference type="PANTHER" id="PTHR14145:SF2">
    <property type="entry name" value="COP9 SIGNALOSOME COMPLEX SUBUNIT 1"/>
    <property type="match status" value="1"/>
</dbReference>